<feature type="signal peptide" evidence="3">
    <location>
        <begin position="1"/>
        <end position="21"/>
    </location>
</feature>
<feature type="domain" description="Multidrug resistance protein MdtA-like alpha-helical hairpin" evidence="4">
    <location>
        <begin position="97"/>
        <end position="164"/>
    </location>
</feature>
<dbReference type="OrthoDB" id="9772050at2"/>
<dbReference type="InterPro" id="IPR058624">
    <property type="entry name" value="MdtA-like_HH"/>
</dbReference>
<dbReference type="GO" id="GO:0022857">
    <property type="term" value="F:transmembrane transporter activity"/>
    <property type="evidence" value="ECO:0007669"/>
    <property type="project" value="InterPro"/>
</dbReference>
<feature type="coiled-coil region" evidence="2">
    <location>
        <begin position="96"/>
        <end position="123"/>
    </location>
</feature>
<name>A0A1I4QHD0_9BACT</name>
<evidence type="ECO:0000259" key="6">
    <source>
        <dbReference type="Pfam" id="PF25944"/>
    </source>
</evidence>
<evidence type="ECO:0000313" key="8">
    <source>
        <dbReference type="EMBL" id="SFM39186.1"/>
    </source>
</evidence>
<evidence type="ECO:0000313" key="9">
    <source>
        <dbReference type="Proteomes" id="UP000199611"/>
    </source>
</evidence>
<feature type="domain" description="Multidrug resistance protein MdtA-like barrel-sandwich hybrid" evidence="5">
    <location>
        <begin position="57"/>
        <end position="188"/>
    </location>
</feature>
<dbReference type="Proteomes" id="UP000199611">
    <property type="component" value="Unassembled WGS sequence"/>
</dbReference>
<dbReference type="Gene3D" id="2.40.420.20">
    <property type="match status" value="1"/>
</dbReference>
<feature type="domain" description="YknX-like C-terminal permuted SH3-like" evidence="7">
    <location>
        <begin position="296"/>
        <end position="363"/>
    </location>
</feature>
<dbReference type="NCBIfam" id="TIGR01730">
    <property type="entry name" value="RND_mfp"/>
    <property type="match status" value="1"/>
</dbReference>
<dbReference type="Pfam" id="PF25989">
    <property type="entry name" value="YknX_C"/>
    <property type="match status" value="1"/>
</dbReference>
<dbReference type="SUPFAM" id="SSF111369">
    <property type="entry name" value="HlyD-like secretion proteins"/>
    <property type="match status" value="1"/>
</dbReference>
<dbReference type="Gene3D" id="1.10.287.470">
    <property type="entry name" value="Helix hairpin bin"/>
    <property type="match status" value="1"/>
</dbReference>
<evidence type="ECO:0000256" key="1">
    <source>
        <dbReference type="ARBA" id="ARBA00009477"/>
    </source>
</evidence>
<accession>A0A1I4QHD0</accession>
<keyword evidence="3" id="KW-0732">Signal</keyword>
<dbReference type="AlphaFoldDB" id="A0A1I4QHD0"/>
<dbReference type="EMBL" id="FOUU01000001">
    <property type="protein sequence ID" value="SFM39186.1"/>
    <property type="molecule type" value="Genomic_DNA"/>
</dbReference>
<organism evidence="8 9">
    <name type="scientific">Thermodesulforhabdus norvegica</name>
    <dbReference type="NCBI Taxonomy" id="39841"/>
    <lineage>
        <taxon>Bacteria</taxon>
        <taxon>Pseudomonadati</taxon>
        <taxon>Thermodesulfobacteriota</taxon>
        <taxon>Syntrophobacteria</taxon>
        <taxon>Syntrophobacterales</taxon>
        <taxon>Thermodesulforhabdaceae</taxon>
        <taxon>Thermodesulforhabdus</taxon>
    </lineage>
</organism>
<reference evidence="8 9" key="1">
    <citation type="submission" date="2016-10" db="EMBL/GenBank/DDBJ databases">
        <authorList>
            <person name="de Groot N.N."/>
        </authorList>
    </citation>
    <scope>NUCLEOTIDE SEQUENCE [LARGE SCALE GENOMIC DNA]</scope>
    <source>
        <strain evidence="8 9">DSM 9990</strain>
    </source>
</reference>
<dbReference type="InterPro" id="IPR058625">
    <property type="entry name" value="MdtA-like_BSH"/>
</dbReference>
<keyword evidence="9" id="KW-1185">Reference proteome</keyword>
<evidence type="ECO:0000256" key="2">
    <source>
        <dbReference type="SAM" id="Coils"/>
    </source>
</evidence>
<dbReference type="Pfam" id="PF25917">
    <property type="entry name" value="BSH_RND"/>
    <property type="match status" value="1"/>
</dbReference>
<feature type="domain" description="Multidrug resistance protein MdtA-like beta-barrel" evidence="6">
    <location>
        <begin position="200"/>
        <end position="287"/>
    </location>
</feature>
<dbReference type="RefSeq" id="WP_093392464.1">
    <property type="nucleotide sequence ID" value="NZ_FOUU01000001.1"/>
</dbReference>
<dbReference type="GO" id="GO:0046677">
    <property type="term" value="P:response to antibiotic"/>
    <property type="evidence" value="ECO:0007669"/>
    <property type="project" value="TreeGrafter"/>
</dbReference>
<dbReference type="Gene3D" id="2.40.30.170">
    <property type="match status" value="1"/>
</dbReference>
<comment type="similarity">
    <text evidence="1">Belongs to the membrane fusion protein (MFP) (TC 8.A.1) family.</text>
</comment>
<evidence type="ECO:0000256" key="3">
    <source>
        <dbReference type="SAM" id="SignalP"/>
    </source>
</evidence>
<evidence type="ECO:0000259" key="4">
    <source>
        <dbReference type="Pfam" id="PF25876"/>
    </source>
</evidence>
<protein>
    <submittedName>
        <fullName evidence="8">Membrane fusion protein, multidrug efflux system</fullName>
    </submittedName>
</protein>
<gene>
    <name evidence="8" type="ORF">SAMN05660836_00027</name>
</gene>
<proteinExistence type="inferred from homology"/>
<dbReference type="Pfam" id="PF25876">
    <property type="entry name" value="HH_MFP_RND"/>
    <property type="match status" value="1"/>
</dbReference>
<dbReference type="InterPro" id="IPR058626">
    <property type="entry name" value="MdtA-like_b-barrel"/>
</dbReference>
<feature type="chain" id="PRO_5011510315" evidence="3">
    <location>
        <begin position="22"/>
        <end position="372"/>
    </location>
</feature>
<evidence type="ECO:0000259" key="7">
    <source>
        <dbReference type="Pfam" id="PF25989"/>
    </source>
</evidence>
<dbReference type="GO" id="GO:0005886">
    <property type="term" value="C:plasma membrane"/>
    <property type="evidence" value="ECO:0007669"/>
    <property type="project" value="TreeGrafter"/>
</dbReference>
<dbReference type="STRING" id="39841.SAMN05660836_00027"/>
<dbReference type="Pfam" id="PF25944">
    <property type="entry name" value="Beta-barrel_RND"/>
    <property type="match status" value="1"/>
</dbReference>
<sequence>MKGAVSFLFILLFLYSSGSLAQQTAPQAVLVEGYRVISREVNPPEEFVGHVEAIQWVDLYARVEGFIEKVNFKEGSMVKAGDLLYIIEQAPYRARVEAAQATVKEAEAELEKARRRLNRLRRARPESVSATDIDDAVTAEMAARARLEEARAQLELALIDLGYTEIRAPIDGRIGKTRYTAGNLVNTSSGPLARIVQVNPIRVVYSVSENDLPLIQKAMADSESGQASPFLKPSIRLPDGSIYDKTGRVEFVDNEVDPATGTIAVRAVFNNPDGILIPGQYVTVLVRKAEPEVLPVVPQSAVLMSAEGNFVFVVDDKGIARKRGITLGPVLETYWAVRSGIREGETVIVNGIHKVRDGQPVIVRASGSQGAK</sequence>
<dbReference type="PANTHER" id="PTHR30158">
    <property type="entry name" value="ACRA/E-RELATED COMPONENT OF DRUG EFFLUX TRANSPORTER"/>
    <property type="match status" value="1"/>
</dbReference>
<keyword evidence="2" id="KW-0175">Coiled coil</keyword>
<dbReference type="GO" id="GO:0030313">
    <property type="term" value="C:cell envelope"/>
    <property type="evidence" value="ECO:0007669"/>
    <property type="project" value="UniProtKB-SubCell"/>
</dbReference>
<evidence type="ECO:0000259" key="5">
    <source>
        <dbReference type="Pfam" id="PF25917"/>
    </source>
</evidence>
<dbReference type="InterPro" id="IPR006143">
    <property type="entry name" value="RND_pump_MFP"/>
</dbReference>
<dbReference type="InterPro" id="IPR058637">
    <property type="entry name" value="YknX-like_C"/>
</dbReference>
<dbReference type="Gene3D" id="2.40.50.100">
    <property type="match status" value="1"/>
</dbReference>